<organism evidence="2 3">
    <name type="scientific">Lolium multiflorum</name>
    <name type="common">Italian ryegrass</name>
    <name type="synonym">Lolium perenne subsp. multiflorum</name>
    <dbReference type="NCBI Taxonomy" id="4521"/>
    <lineage>
        <taxon>Eukaryota</taxon>
        <taxon>Viridiplantae</taxon>
        <taxon>Streptophyta</taxon>
        <taxon>Embryophyta</taxon>
        <taxon>Tracheophyta</taxon>
        <taxon>Spermatophyta</taxon>
        <taxon>Magnoliopsida</taxon>
        <taxon>Liliopsida</taxon>
        <taxon>Poales</taxon>
        <taxon>Poaceae</taxon>
        <taxon>BOP clade</taxon>
        <taxon>Pooideae</taxon>
        <taxon>Poodae</taxon>
        <taxon>Poeae</taxon>
        <taxon>Poeae Chloroplast Group 2 (Poeae type)</taxon>
        <taxon>Loliodinae</taxon>
        <taxon>Loliinae</taxon>
        <taxon>Lolium</taxon>
    </lineage>
</organism>
<accession>A0AAD8QQV2</accession>
<dbReference type="InterPro" id="IPR005174">
    <property type="entry name" value="KIB1-4_b-propeller"/>
</dbReference>
<proteinExistence type="predicted"/>
<dbReference type="PANTHER" id="PTHR33165:SF67">
    <property type="entry name" value="F-BOX DOMAIN-CONTAINING PROTEIN"/>
    <property type="match status" value="1"/>
</dbReference>
<comment type="caution">
    <text evidence="2">The sequence shown here is derived from an EMBL/GenBank/DDBJ whole genome shotgun (WGS) entry which is preliminary data.</text>
</comment>
<evidence type="ECO:0000259" key="1">
    <source>
        <dbReference type="Pfam" id="PF03478"/>
    </source>
</evidence>
<dbReference type="EMBL" id="JAUUTY010000007">
    <property type="protein sequence ID" value="KAK1605982.1"/>
    <property type="molecule type" value="Genomic_DNA"/>
</dbReference>
<gene>
    <name evidence="2" type="ORF">QYE76_029655</name>
</gene>
<sequence length="206" mass="22299">MMKHLVSALPFRGSLYVVNGGWGPNPSCIMRIDPPDDSNPSSWPERPPQMVGTCPVEQLSLPALVECNSELLLVGYNNGHSRVVVLRVADLLRGGPAMPVTSIGDQTLFIGAWNMSVNVKSLPSVQGNSIAILNAIGGGLVGRGAIPQYDLGRGTWSQVFDGHFLDGPMPRPYSLVLHVATCCHRLFWNSGAIFYFKADLPIEDED</sequence>
<dbReference type="AlphaFoldDB" id="A0AAD8QQV2"/>
<evidence type="ECO:0000313" key="3">
    <source>
        <dbReference type="Proteomes" id="UP001231189"/>
    </source>
</evidence>
<reference evidence="2" key="1">
    <citation type="submission" date="2023-07" db="EMBL/GenBank/DDBJ databases">
        <title>A chromosome-level genome assembly of Lolium multiflorum.</title>
        <authorList>
            <person name="Chen Y."/>
            <person name="Copetti D."/>
            <person name="Kolliker R."/>
            <person name="Studer B."/>
        </authorList>
    </citation>
    <scope>NUCLEOTIDE SEQUENCE</scope>
    <source>
        <strain evidence="2">02402/16</strain>
        <tissue evidence="2">Leaf</tissue>
    </source>
</reference>
<name>A0AAD8QQV2_LOLMU</name>
<keyword evidence="3" id="KW-1185">Reference proteome</keyword>
<dbReference type="Proteomes" id="UP001231189">
    <property type="component" value="Unassembled WGS sequence"/>
</dbReference>
<protein>
    <recommendedName>
        <fullName evidence="1">KIB1-4 beta-propeller domain-containing protein</fullName>
    </recommendedName>
</protein>
<evidence type="ECO:0000313" key="2">
    <source>
        <dbReference type="EMBL" id="KAK1605982.1"/>
    </source>
</evidence>
<feature type="domain" description="KIB1-4 beta-propeller" evidence="1">
    <location>
        <begin position="48"/>
        <end position="132"/>
    </location>
</feature>
<dbReference type="Pfam" id="PF03478">
    <property type="entry name" value="Beta-prop_KIB1-4"/>
    <property type="match status" value="1"/>
</dbReference>
<dbReference type="PANTHER" id="PTHR33165">
    <property type="entry name" value="F-BOX DOMAIN CONTAINING PROTEIN-LIKE-RELATED"/>
    <property type="match status" value="1"/>
</dbReference>